<sequence>EHPRAVRRAGTPRPSTRAGEQRRRGARAARAGLPGGAPAGRQRPVRGRPLPALPRGAAALRAPARGPDQHPQGGGVRPGAGHGARGGARLRPPVAPGLDPGAGGRRDRVLPRRAAAAAHPGDLPGVPAGVPHRAVRAAGARARADALQRRGHRRDHPRRGPVHPEGAERGLLGDRPEPQPDAAAGAPAAGRARDAPGADQPARRAAQGHLARLHHRLPGAAAHRRAAGAGARQPAADVPVRRAHLHRHQPVPVPAGQLRRGTAAADDGRRGAERDAGRVRRGRRL</sequence>
<protein>
    <submittedName>
        <fullName evidence="2">ABC transporter, permease protein (Cluster 3, basic aa/glutamine/opines)</fullName>
    </submittedName>
</protein>
<reference evidence="2" key="1">
    <citation type="submission" date="2020-02" db="EMBL/GenBank/DDBJ databases">
        <authorList>
            <person name="Meier V. D."/>
        </authorList>
    </citation>
    <scope>NUCLEOTIDE SEQUENCE</scope>
    <source>
        <strain evidence="2">AVDCRST_MAG16</strain>
    </source>
</reference>
<feature type="compositionally biased region" description="Basic and acidic residues" evidence="1">
    <location>
        <begin position="165"/>
        <end position="178"/>
    </location>
</feature>
<dbReference type="AlphaFoldDB" id="A0A6J4LE81"/>
<feature type="compositionally biased region" description="Basic residues" evidence="1">
    <location>
        <begin position="149"/>
        <end position="161"/>
    </location>
</feature>
<feature type="compositionally biased region" description="Basic and acidic residues" evidence="1">
    <location>
        <begin position="266"/>
        <end position="278"/>
    </location>
</feature>
<feature type="compositionally biased region" description="Basic residues" evidence="1">
    <location>
        <begin position="211"/>
        <end position="226"/>
    </location>
</feature>
<evidence type="ECO:0000256" key="1">
    <source>
        <dbReference type="SAM" id="MobiDB-lite"/>
    </source>
</evidence>
<gene>
    <name evidence="2" type="ORF">AVDCRST_MAG16-1252</name>
</gene>
<feature type="non-terminal residue" evidence="2">
    <location>
        <position position="285"/>
    </location>
</feature>
<name>A0A6J4LE81_9ACTN</name>
<feature type="compositionally biased region" description="Low complexity" evidence="1">
    <location>
        <begin position="227"/>
        <end position="236"/>
    </location>
</feature>
<organism evidence="2">
    <name type="scientific">uncultured Frankineae bacterium</name>
    <dbReference type="NCBI Taxonomy" id="437475"/>
    <lineage>
        <taxon>Bacteria</taxon>
        <taxon>Bacillati</taxon>
        <taxon>Actinomycetota</taxon>
        <taxon>Actinomycetes</taxon>
        <taxon>Frankiales</taxon>
        <taxon>environmental samples</taxon>
    </lineage>
</organism>
<feature type="non-terminal residue" evidence="2">
    <location>
        <position position="1"/>
    </location>
</feature>
<feature type="compositionally biased region" description="Gly residues" evidence="1">
    <location>
        <begin position="72"/>
        <end position="86"/>
    </location>
</feature>
<feature type="compositionally biased region" description="Low complexity" evidence="1">
    <location>
        <begin position="39"/>
        <end position="66"/>
    </location>
</feature>
<evidence type="ECO:0000313" key="2">
    <source>
        <dbReference type="EMBL" id="CAA9330052.1"/>
    </source>
</evidence>
<proteinExistence type="predicted"/>
<feature type="compositionally biased region" description="Low complexity" evidence="1">
    <location>
        <begin position="180"/>
        <end position="190"/>
    </location>
</feature>
<accession>A0A6J4LE81</accession>
<dbReference type="EMBL" id="CADCUE010000107">
    <property type="protein sequence ID" value="CAA9330052.1"/>
    <property type="molecule type" value="Genomic_DNA"/>
</dbReference>
<feature type="region of interest" description="Disordered" evidence="1">
    <location>
        <begin position="1"/>
        <end position="285"/>
    </location>
</feature>